<gene>
    <name evidence="5" type="ORF">ACFSGX_01025</name>
</gene>
<reference evidence="6" key="1">
    <citation type="journal article" date="2019" name="Int. J. Syst. Evol. Microbiol.">
        <title>The Global Catalogue of Microorganisms (GCM) 10K type strain sequencing project: providing services to taxonomists for standard genome sequencing and annotation.</title>
        <authorList>
            <consortium name="The Broad Institute Genomics Platform"/>
            <consortium name="The Broad Institute Genome Sequencing Center for Infectious Disease"/>
            <person name="Wu L."/>
            <person name="Ma J."/>
        </authorList>
    </citation>
    <scope>NUCLEOTIDE SEQUENCE [LARGE SCALE GENOMIC DNA]</scope>
    <source>
        <strain evidence="6">CGMCC 1.12702</strain>
    </source>
</reference>
<dbReference type="Pfam" id="PF13202">
    <property type="entry name" value="EF-hand_5"/>
    <property type="match status" value="1"/>
</dbReference>
<feature type="chain" id="PRO_5047069713" evidence="2">
    <location>
        <begin position="21"/>
        <end position="145"/>
    </location>
</feature>
<feature type="region of interest" description="Disordered" evidence="1">
    <location>
        <begin position="99"/>
        <end position="145"/>
    </location>
</feature>
<dbReference type="EMBL" id="JBHUGS010000001">
    <property type="protein sequence ID" value="MFD1949346.1"/>
    <property type="molecule type" value="Genomic_DNA"/>
</dbReference>
<evidence type="ECO:0000256" key="2">
    <source>
        <dbReference type="SAM" id="SignalP"/>
    </source>
</evidence>
<accession>A0ABW4TWH0</accession>
<feature type="domain" description="EF-hand" evidence="3">
    <location>
        <begin position="100"/>
        <end position="112"/>
    </location>
</feature>
<dbReference type="Gene3D" id="1.10.238.10">
    <property type="entry name" value="EF-hand"/>
    <property type="match status" value="1"/>
</dbReference>
<dbReference type="Pfam" id="PF13499">
    <property type="entry name" value="EF-hand_7"/>
    <property type="match status" value="1"/>
</dbReference>
<dbReference type="InterPro" id="IPR011992">
    <property type="entry name" value="EF-hand-dom_pair"/>
</dbReference>
<dbReference type="RefSeq" id="WP_380926808.1">
    <property type="nucleotide sequence ID" value="NZ_JBHUGS010000001.1"/>
</dbReference>
<dbReference type="CDD" id="cd00051">
    <property type="entry name" value="EFh"/>
    <property type="match status" value="1"/>
</dbReference>
<dbReference type="InterPro" id="IPR002048">
    <property type="entry name" value="EF_hand_dom"/>
</dbReference>
<evidence type="ECO:0000259" key="4">
    <source>
        <dbReference type="Pfam" id="PF13499"/>
    </source>
</evidence>
<proteinExistence type="predicted"/>
<evidence type="ECO:0000256" key="1">
    <source>
        <dbReference type="SAM" id="MobiDB-lite"/>
    </source>
</evidence>
<feature type="compositionally biased region" description="Low complexity" evidence="1">
    <location>
        <begin position="116"/>
        <end position="135"/>
    </location>
</feature>
<feature type="domain" description="EF-hand" evidence="4">
    <location>
        <begin position="45"/>
        <end position="93"/>
    </location>
</feature>
<dbReference type="Proteomes" id="UP001597400">
    <property type="component" value="Unassembled WGS sequence"/>
</dbReference>
<comment type="caution">
    <text evidence="5">The sequence shown here is derived from an EMBL/GenBank/DDBJ whole genome shotgun (WGS) entry which is preliminary data.</text>
</comment>
<evidence type="ECO:0000313" key="5">
    <source>
        <dbReference type="EMBL" id="MFD1949346.1"/>
    </source>
</evidence>
<feature type="signal peptide" evidence="2">
    <location>
        <begin position="1"/>
        <end position="20"/>
    </location>
</feature>
<keyword evidence="2" id="KW-0732">Signal</keyword>
<feature type="compositionally biased region" description="Pro residues" evidence="1">
    <location>
        <begin position="136"/>
        <end position="145"/>
    </location>
</feature>
<sequence>MRIMMTIMALGTGAAAFAQAPTGPARGPDFMPRAAAEERATGLSRMLDADRDGVVSRAEVDAWATKNSVPSAMVDAMFSDADTNRDGRITLAEQKADALRSFDEADTDHDGRMTGAERAAAEAKYSAEPGAAATPAPLPVPVRKR</sequence>
<name>A0ABW4TWH0_9SPHN</name>
<protein>
    <submittedName>
        <fullName evidence="5">EF-hand domain-containing protein</fullName>
    </submittedName>
</protein>
<evidence type="ECO:0000259" key="3">
    <source>
        <dbReference type="Pfam" id="PF13202"/>
    </source>
</evidence>
<organism evidence="5 6">
    <name type="scientific">Sphingomonas arantia</name>
    <dbReference type="NCBI Taxonomy" id="1460676"/>
    <lineage>
        <taxon>Bacteria</taxon>
        <taxon>Pseudomonadati</taxon>
        <taxon>Pseudomonadota</taxon>
        <taxon>Alphaproteobacteria</taxon>
        <taxon>Sphingomonadales</taxon>
        <taxon>Sphingomonadaceae</taxon>
        <taxon>Sphingomonas</taxon>
    </lineage>
</organism>
<dbReference type="SUPFAM" id="SSF47473">
    <property type="entry name" value="EF-hand"/>
    <property type="match status" value="1"/>
</dbReference>
<feature type="compositionally biased region" description="Basic and acidic residues" evidence="1">
    <location>
        <begin position="99"/>
        <end position="112"/>
    </location>
</feature>
<evidence type="ECO:0000313" key="6">
    <source>
        <dbReference type="Proteomes" id="UP001597400"/>
    </source>
</evidence>
<keyword evidence="6" id="KW-1185">Reference proteome</keyword>